<name>A0A8T1WGS5_9STRA</name>
<dbReference type="Proteomes" id="UP000694044">
    <property type="component" value="Unassembled WGS sequence"/>
</dbReference>
<dbReference type="AlphaFoldDB" id="A0A8T1WGS5"/>
<proteinExistence type="predicted"/>
<protein>
    <submittedName>
        <fullName evidence="1">Uncharacterized protein</fullName>
    </submittedName>
</protein>
<gene>
    <name evidence="1" type="ORF">PHYPSEUDO_005534</name>
</gene>
<comment type="caution">
    <text evidence="1">The sequence shown here is derived from an EMBL/GenBank/DDBJ whole genome shotgun (WGS) entry which is preliminary data.</text>
</comment>
<dbReference type="EMBL" id="JAGDFM010000023">
    <property type="protein sequence ID" value="KAG7391173.1"/>
    <property type="molecule type" value="Genomic_DNA"/>
</dbReference>
<accession>A0A8T1WGS5</accession>
<organism evidence="1 2">
    <name type="scientific">Phytophthora pseudosyringae</name>
    <dbReference type="NCBI Taxonomy" id="221518"/>
    <lineage>
        <taxon>Eukaryota</taxon>
        <taxon>Sar</taxon>
        <taxon>Stramenopiles</taxon>
        <taxon>Oomycota</taxon>
        <taxon>Peronosporomycetes</taxon>
        <taxon>Peronosporales</taxon>
        <taxon>Peronosporaceae</taxon>
        <taxon>Phytophthora</taxon>
    </lineage>
</organism>
<reference evidence="1" key="1">
    <citation type="submission" date="2021-02" db="EMBL/GenBank/DDBJ databases">
        <authorList>
            <person name="Palmer J.M."/>
        </authorList>
    </citation>
    <scope>NUCLEOTIDE SEQUENCE</scope>
    <source>
        <strain evidence="1">SCRP734</strain>
    </source>
</reference>
<evidence type="ECO:0000313" key="1">
    <source>
        <dbReference type="EMBL" id="KAG7391173.1"/>
    </source>
</evidence>
<keyword evidence="2" id="KW-1185">Reference proteome</keyword>
<evidence type="ECO:0000313" key="2">
    <source>
        <dbReference type="Proteomes" id="UP000694044"/>
    </source>
</evidence>
<sequence>MYAAAGALAAAPNGGSLSCTQLFSELARQWIAKQPAAAASTRVTAAAASDGRGDSLDNPAAVVPVRFAAVASLSWVASAGSSAQSGRIRHSALASRCFARAFPARFEHGVAQSPPQPPKATRRVTRCAEPMAATAWRRRCRSLAQQAKAALDQSPPRALHVIIL</sequence>